<evidence type="ECO:0000313" key="6">
    <source>
        <dbReference type="Proteomes" id="UP001232156"/>
    </source>
</evidence>
<dbReference type="InterPro" id="IPR041492">
    <property type="entry name" value="HAD_2"/>
</dbReference>
<evidence type="ECO:0000256" key="4">
    <source>
        <dbReference type="ARBA" id="ARBA00013078"/>
    </source>
</evidence>
<dbReference type="InterPro" id="IPR023214">
    <property type="entry name" value="HAD_sf"/>
</dbReference>
<comment type="similarity">
    <text evidence="3">Belongs to the HAD-like hydrolase superfamily. CbbY/CbbZ/Gph/YieH family.</text>
</comment>
<organism evidence="5 6">
    <name type="scientific">Yanghanlia caeni</name>
    <dbReference type="NCBI Taxonomy" id="3064283"/>
    <lineage>
        <taxon>Bacteria</taxon>
        <taxon>Pseudomonadati</taxon>
        <taxon>Pseudomonadota</taxon>
        <taxon>Betaproteobacteria</taxon>
        <taxon>Burkholderiales</taxon>
        <taxon>Alcaligenaceae</taxon>
        <taxon>Yanghanlia</taxon>
    </lineage>
</organism>
<keyword evidence="5" id="KW-0378">Hydrolase</keyword>
<dbReference type="SFLD" id="SFLDG01129">
    <property type="entry name" value="C1.5:_HAD__Beta-PGM__Phosphata"/>
    <property type="match status" value="1"/>
</dbReference>
<comment type="caution">
    <text evidence="5">The sequence shown here is derived from an EMBL/GenBank/DDBJ whole genome shotgun (WGS) entry which is preliminary data.</text>
</comment>
<dbReference type="SFLD" id="SFLDS00003">
    <property type="entry name" value="Haloacid_Dehalogenase"/>
    <property type="match status" value="1"/>
</dbReference>
<dbReference type="PRINTS" id="PR00413">
    <property type="entry name" value="HADHALOGNASE"/>
</dbReference>
<dbReference type="EC" id="3.1.3.18" evidence="4"/>
<dbReference type="PANTHER" id="PTHR43434:SF1">
    <property type="entry name" value="PHOSPHOGLYCOLATE PHOSPHATASE"/>
    <property type="match status" value="1"/>
</dbReference>
<dbReference type="Pfam" id="PF13419">
    <property type="entry name" value="HAD_2"/>
    <property type="match status" value="1"/>
</dbReference>
<protein>
    <recommendedName>
        <fullName evidence="4">phosphoglycolate phosphatase</fullName>
        <ecNumber evidence="4">3.1.3.18</ecNumber>
    </recommendedName>
</protein>
<dbReference type="SFLD" id="SFLDG01135">
    <property type="entry name" value="C1.5.6:_HAD__Beta-PGM__Phospha"/>
    <property type="match status" value="1"/>
</dbReference>
<gene>
    <name evidence="5" type="ORF">Q8947_09460</name>
</gene>
<evidence type="ECO:0000256" key="3">
    <source>
        <dbReference type="ARBA" id="ARBA00006171"/>
    </source>
</evidence>
<dbReference type="Proteomes" id="UP001232156">
    <property type="component" value="Unassembled WGS sequence"/>
</dbReference>
<dbReference type="SUPFAM" id="SSF56784">
    <property type="entry name" value="HAD-like"/>
    <property type="match status" value="1"/>
</dbReference>
<dbReference type="NCBIfam" id="TIGR01549">
    <property type="entry name" value="HAD-SF-IA-v1"/>
    <property type="match status" value="1"/>
</dbReference>
<keyword evidence="6" id="KW-1185">Reference proteome</keyword>
<dbReference type="GO" id="GO:0016787">
    <property type="term" value="F:hydrolase activity"/>
    <property type="evidence" value="ECO:0007669"/>
    <property type="project" value="UniProtKB-KW"/>
</dbReference>
<dbReference type="EMBL" id="JAUZQE010000019">
    <property type="protein sequence ID" value="MDR4126207.1"/>
    <property type="molecule type" value="Genomic_DNA"/>
</dbReference>
<accession>A0ABU1D745</accession>
<sequence length="235" mass="25538">MKSTLHPLLLNEGVRGLVFDLDGTLIDSAADIIGAMRLTFATAGIGTLPDDYFPQNLHGTTEGIIRFIAADMGWALPEDITGLYRSYVQHQLTMTERSLQLYEGVRPVLEACRDAGLALGICTNKSHAGALAATEHVGIQKLFHFITGADTWSHAKPSPVPLLETLRMLDVAPDECLYFGDTSVDAQCARAAGVRFVLFESGYGDPALDTLPRHHVFGHWNEMWAGCDSPALQEG</sequence>
<dbReference type="InterPro" id="IPR050155">
    <property type="entry name" value="HAD-like_hydrolase_sf"/>
</dbReference>
<dbReference type="RefSeq" id="WP_165278899.1">
    <property type="nucleotide sequence ID" value="NZ_JAUZQE010000019.1"/>
</dbReference>
<dbReference type="PANTHER" id="PTHR43434">
    <property type="entry name" value="PHOSPHOGLYCOLATE PHOSPHATASE"/>
    <property type="match status" value="1"/>
</dbReference>
<dbReference type="InterPro" id="IPR023198">
    <property type="entry name" value="PGP-like_dom2"/>
</dbReference>
<comment type="pathway">
    <text evidence="2">Organic acid metabolism; glycolate biosynthesis; glycolate from 2-phosphoglycolate: step 1/1.</text>
</comment>
<dbReference type="Gene3D" id="1.10.150.240">
    <property type="entry name" value="Putative phosphatase, domain 2"/>
    <property type="match status" value="1"/>
</dbReference>
<comment type="catalytic activity">
    <reaction evidence="1">
        <text>2-phosphoglycolate + H2O = glycolate + phosphate</text>
        <dbReference type="Rhea" id="RHEA:14369"/>
        <dbReference type="ChEBI" id="CHEBI:15377"/>
        <dbReference type="ChEBI" id="CHEBI:29805"/>
        <dbReference type="ChEBI" id="CHEBI:43474"/>
        <dbReference type="ChEBI" id="CHEBI:58033"/>
        <dbReference type="EC" id="3.1.3.18"/>
    </reaction>
</comment>
<name>A0ABU1D745_9BURK</name>
<evidence type="ECO:0000256" key="1">
    <source>
        <dbReference type="ARBA" id="ARBA00000830"/>
    </source>
</evidence>
<reference evidence="5 6" key="1">
    <citation type="submission" date="2023-08" db="EMBL/GenBank/DDBJ databases">
        <title>Alcaligenaceae gen. nov., a novel taxon isolated from the sludge of Yixing Pesticide Factory.</title>
        <authorList>
            <person name="Ruan L."/>
        </authorList>
    </citation>
    <scope>NUCLEOTIDE SEQUENCE [LARGE SCALE GENOMIC DNA]</scope>
    <source>
        <strain evidence="5 6">LG-2</strain>
    </source>
</reference>
<dbReference type="InterPro" id="IPR036412">
    <property type="entry name" value="HAD-like_sf"/>
</dbReference>
<proteinExistence type="inferred from homology"/>
<evidence type="ECO:0000313" key="5">
    <source>
        <dbReference type="EMBL" id="MDR4126207.1"/>
    </source>
</evidence>
<evidence type="ECO:0000256" key="2">
    <source>
        <dbReference type="ARBA" id="ARBA00004818"/>
    </source>
</evidence>
<dbReference type="Gene3D" id="3.40.50.1000">
    <property type="entry name" value="HAD superfamily/HAD-like"/>
    <property type="match status" value="1"/>
</dbReference>
<dbReference type="InterPro" id="IPR006439">
    <property type="entry name" value="HAD-SF_hydro_IA"/>
</dbReference>